<evidence type="ECO:0000256" key="9">
    <source>
        <dbReference type="HAMAP-Rule" id="MF_01682"/>
    </source>
</evidence>
<dbReference type="EC" id="1.13.11.54" evidence="9"/>
<dbReference type="PANTHER" id="PTHR23418:SF0">
    <property type="entry name" value="ACIREDUCTONE DIOXYGENASE"/>
    <property type="match status" value="1"/>
</dbReference>
<dbReference type="OrthoDB" id="9795636at2"/>
<dbReference type="CDD" id="cd02232">
    <property type="entry name" value="cupin_ARD"/>
    <property type="match status" value="1"/>
</dbReference>
<dbReference type="SUPFAM" id="SSF51182">
    <property type="entry name" value="RmlC-like cupins"/>
    <property type="match status" value="1"/>
</dbReference>
<dbReference type="Gene3D" id="2.60.120.10">
    <property type="entry name" value="Jelly Rolls"/>
    <property type="match status" value="1"/>
</dbReference>
<dbReference type="InterPro" id="IPR004313">
    <property type="entry name" value="ARD"/>
</dbReference>
<comment type="cofactor">
    <cofactor evidence="9">
        <name>Fe(2+)</name>
        <dbReference type="ChEBI" id="CHEBI:29033"/>
    </cofactor>
    <text evidence="9">Binds 1 Fe(2+) cation per monomer.</text>
</comment>
<dbReference type="GO" id="GO:0019509">
    <property type="term" value="P:L-methionine salvage from methylthioadenosine"/>
    <property type="evidence" value="ECO:0007669"/>
    <property type="project" value="UniProtKB-UniRule"/>
</dbReference>
<dbReference type="EMBL" id="MXAV01000004">
    <property type="protein sequence ID" value="PKY12129.1"/>
    <property type="molecule type" value="Genomic_DNA"/>
</dbReference>
<feature type="binding site" evidence="9">
    <location>
        <position position="101"/>
    </location>
    <ligand>
        <name>Fe(2+)</name>
        <dbReference type="ChEBI" id="CHEBI:29033"/>
    </ligand>
</feature>
<feature type="binding site" evidence="9">
    <location>
        <position position="103"/>
    </location>
    <ligand>
        <name>Ni(2+)</name>
        <dbReference type="ChEBI" id="CHEBI:49786"/>
    </ligand>
</feature>
<feature type="binding site" evidence="9">
    <location>
        <position position="101"/>
    </location>
    <ligand>
        <name>Ni(2+)</name>
        <dbReference type="ChEBI" id="CHEBI:49786"/>
    </ligand>
</feature>
<evidence type="ECO:0000256" key="4">
    <source>
        <dbReference type="ARBA" id="ARBA00022723"/>
    </source>
</evidence>
<comment type="function">
    <text evidence="9">Catalyzes 2 different reactions between oxygene and the acireductone 1,2-dihydroxy-3-keto-5-methylthiopentene (DHK-MTPene) depending upon the metal bound in the active site. Fe-containing acireductone dioxygenase (Fe-ARD) produces formate and 2-keto-4-methylthiobutyrate (KMTB), the alpha-ketoacid precursor of methionine in the methionine recycle pathway. Ni-containing acireductone dioxygenase (Ni-ARD) produces methylthiopropionate, carbon monoxide and formate, and does not lie on the methionine recycle pathway.</text>
</comment>
<feature type="site" description="Important to generate the dianion" evidence="9">
    <location>
        <position position="109"/>
    </location>
</feature>
<feature type="binding site" evidence="9">
    <location>
        <position position="107"/>
    </location>
    <ligand>
        <name>Fe(2+)</name>
        <dbReference type="ChEBI" id="CHEBI:29033"/>
    </ligand>
</feature>
<evidence type="ECO:0000256" key="1">
    <source>
        <dbReference type="ARBA" id="ARBA00000428"/>
    </source>
</evidence>
<comment type="caution">
    <text evidence="10">The sequence shown here is derived from an EMBL/GenBank/DDBJ whole genome shotgun (WGS) entry which is preliminary data.</text>
</comment>
<dbReference type="InterPro" id="IPR011051">
    <property type="entry name" value="RmlC_Cupin_sf"/>
</dbReference>
<dbReference type="GO" id="GO:0019284">
    <property type="term" value="P:L-methionine salvage from S-adenosylmethionine"/>
    <property type="evidence" value="ECO:0007669"/>
    <property type="project" value="InterPro"/>
</dbReference>
<dbReference type="Proteomes" id="UP000234329">
    <property type="component" value="Unassembled WGS sequence"/>
</dbReference>
<feature type="binding site" evidence="9">
    <location>
        <position position="103"/>
    </location>
    <ligand>
        <name>Fe(2+)</name>
        <dbReference type="ChEBI" id="CHEBI:29033"/>
    </ligand>
</feature>
<evidence type="ECO:0000313" key="10">
    <source>
        <dbReference type="EMBL" id="PKY12129.1"/>
    </source>
</evidence>
<keyword evidence="11" id="KW-1185">Reference proteome</keyword>
<evidence type="ECO:0000256" key="3">
    <source>
        <dbReference type="ARBA" id="ARBA00022605"/>
    </source>
</evidence>
<dbReference type="GO" id="GO:0016151">
    <property type="term" value="F:nickel cation binding"/>
    <property type="evidence" value="ECO:0007669"/>
    <property type="project" value="UniProtKB-UniRule"/>
</dbReference>
<comment type="subunit">
    <text evidence="9">Monomer.</text>
</comment>
<proteinExistence type="inferred from homology"/>
<dbReference type="HAMAP" id="MF_01682">
    <property type="entry name" value="Salvage_MtnD"/>
    <property type="match status" value="1"/>
</dbReference>
<gene>
    <name evidence="9" type="primary">mtnD</name>
    <name evidence="10" type="ORF">B1757_01970</name>
</gene>
<evidence type="ECO:0000313" key="11">
    <source>
        <dbReference type="Proteomes" id="UP000234329"/>
    </source>
</evidence>
<keyword evidence="8 9" id="KW-0486">Methionine biosynthesis</keyword>
<name>A0A2I1DQL5_9PROT</name>
<dbReference type="InterPro" id="IPR014710">
    <property type="entry name" value="RmlC-like_jellyroll"/>
</dbReference>
<comment type="cofactor">
    <cofactor evidence="9">
        <name>Ni(2+)</name>
        <dbReference type="ChEBI" id="CHEBI:49786"/>
    </cofactor>
    <text evidence="9">Binds 1 nickel ion per monomer.</text>
</comment>
<keyword evidence="3 9" id="KW-0028">Amino-acid biosynthesis</keyword>
<feature type="binding site" evidence="9">
    <location>
        <position position="146"/>
    </location>
    <ligand>
        <name>Fe(2+)</name>
        <dbReference type="ChEBI" id="CHEBI:29033"/>
    </ligand>
</feature>
<dbReference type="GO" id="GO:0010308">
    <property type="term" value="F:acireductone dioxygenase (Ni2+-requiring) activity"/>
    <property type="evidence" value="ECO:0007669"/>
    <property type="project" value="UniProtKB-UniRule"/>
</dbReference>
<feature type="binding site" evidence="9">
    <location>
        <position position="107"/>
    </location>
    <ligand>
        <name>Ni(2+)</name>
        <dbReference type="ChEBI" id="CHEBI:49786"/>
    </ligand>
</feature>
<dbReference type="EC" id="1.13.11.53" evidence="9"/>
<evidence type="ECO:0000256" key="5">
    <source>
        <dbReference type="ARBA" id="ARBA00022964"/>
    </source>
</evidence>
<evidence type="ECO:0000256" key="8">
    <source>
        <dbReference type="ARBA" id="ARBA00023167"/>
    </source>
</evidence>
<dbReference type="InParanoid" id="A0A2I1DQL5"/>
<comment type="catalytic activity">
    <reaction evidence="1 9">
        <text>1,2-dihydroxy-5-(methylsulfanyl)pent-1-en-3-one + O2 = 4-methylsulfanyl-2-oxobutanoate + formate + 2 H(+)</text>
        <dbReference type="Rhea" id="RHEA:24504"/>
        <dbReference type="ChEBI" id="CHEBI:15378"/>
        <dbReference type="ChEBI" id="CHEBI:15379"/>
        <dbReference type="ChEBI" id="CHEBI:15740"/>
        <dbReference type="ChEBI" id="CHEBI:16723"/>
        <dbReference type="ChEBI" id="CHEBI:49252"/>
        <dbReference type="EC" id="1.13.11.54"/>
    </reaction>
</comment>
<dbReference type="AlphaFoldDB" id="A0A2I1DQL5"/>
<dbReference type="RefSeq" id="WP_101536708.1">
    <property type="nucleotide sequence ID" value="NZ_MXAV01000004.1"/>
</dbReference>
<comment type="pathway">
    <text evidence="9">Amino-acid biosynthesis; L-methionine biosynthesis via salvage pathway; L-methionine from S-methyl-5-thio-alpha-D-ribose 1-phosphate: step 5/6.</text>
</comment>
<dbReference type="Pfam" id="PF03079">
    <property type="entry name" value="ARD"/>
    <property type="match status" value="1"/>
</dbReference>
<comment type="catalytic activity">
    <reaction evidence="9">
        <text>1,2-dihydroxy-5-(methylsulfanyl)pent-1-en-3-one + O2 = 3-(methylsulfanyl)propanoate + CO + formate + 2 H(+)</text>
        <dbReference type="Rhea" id="RHEA:14161"/>
        <dbReference type="ChEBI" id="CHEBI:15378"/>
        <dbReference type="ChEBI" id="CHEBI:15379"/>
        <dbReference type="ChEBI" id="CHEBI:15740"/>
        <dbReference type="ChEBI" id="CHEBI:17245"/>
        <dbReference type="ChEBI" id="CHEBI:49016"/>
        <dbReference type="ChEBI" id="CHEBI:49252"/>
        <dbReference type="EC" id="1.13.11.53"/>
    </reaction>
</comment>
<comment type="similarity">
    <text evidence="9">Belongs to the acireductone dioxygenase (ARD) family.</text>
</comment>
<dbReference type="PANTHER" id="PTHR23418">
    <property type="entry name" value="ACIREDUCTONE DIOXYGENASE"/>
    <property type="match status" value="1"/>
</dbReference>
<comment type="caution">
    <text evidence="9">Lacks conserved residue(s) required for the propagation of feature annotation.</text>
</comment>
<dbReference type="GO" id="GO:0005506">
    <property type="term" value="F:iron ion binding"/>
    <property type="evidence" value="ECO:0007669"/>
    <property type="project" value="UniProtKB-UniRule"/>
</dbReference>
<dbReference type="InterPro" id="IPR023956">
    <property type="entry name" value="ARD_bac"/>
</dbReference>
<evidence type="ECO:0000256" key="6">
    <source>
        <dbReference type="ARBA" id="ARBA00023002"/>
    </source>
</evidence>
<dbReference type="UniPathway" id="UPA00904">
    <property type="reaction ID" value="UER00878"/>
</dbReference>
<evidence type="ECO:0000256" key="2">
    <source>
        <dbReference type="ARBA" id="ARBA00022596"/>
    </source>
</evidence>
<sequence length="183" mass="20558">MATLRRAGDPALVSDPATIAEVLAGLGVILETLPVPTDGQTLALLAAPELDDAEQARLLEGLDGVFQRLQTEKGYQERDLVVLYPGHPQLETLNTRFHRIHTHDDEEVRYIVDGEGVFGFVLPDDSQVELTVVAGDYIHVPSHVEHWFRLNQRQRIKAVRYFSARGGWTPLYTDRPLQEFAHP</sequence>
<keyword evidence="2 9" id="KW-0533">Nickel</keyword>
<evidence type="ECO:0000256" key="7">
    <source>
        <dbReference type="ARBA" id="ARBA00023004"/>
    </source>
</evidence>
<keyword evidence="4 9" id="KW-0479">Metal-binding</keyword>
<feature type="binding site" evidence="9">
    <location>
        <position position="146"/>
    </location>
    <ligand>
        <name>Ni(2+)</name>
        <dbReference type="ChEBI" id="CHEBI:49786"/>
    </ligand>
</feature>
<keyword evidence="6 9" id="KW-0560">Oxidoreductase</keyword>
<keyword evidence="7 9" id="KW-0408">Iron</keyword>
<dbReference type="GO" id="GO:0010309">
    <property type="term" value="F:acireductone dioxygenase [iron(II)-requiring] activity"/>
    <property type="evidence" value="ECO:0007669"/>
    <property type="project" value="UniProtKB-UniRule"/>
</dbReference>
<organism evidence="10 11">
    <name type="scientific">Acidithiobacillus marinus</name>
    <dbReference type="NCBI Taxonomy" id="187490"/>
    <lineage>
        <taxon>Bacteria</taxon>
        <taxon>Pseudomonadati</taxon>
        <taxon>Pseudomonadota</taxon>
        <taxon>Acidithiobacillia</taxon>
        <taxon>Acidithiobacillales</taxon>
        <taxon>Acidithiobacillaceae</taxon>
        <taxon>Acidithiobacillus</taxon>
    </lineage>
</organism>
<keyword evidence="5 9" id="KW-0223">Dioxygenase</keyword>
<reference evidence="10 11" key="1">
    <citation type="submission" date="2017-03" db="EMBL/GenBank/DDBJ databases">
        <title>Draft genime sequence of the acidophilic sulfur-oxidizing bacterium Acidithiobacillus sp. SH, isolated from seawater.</title>
        <authorList>
            <person name="Sharmin S."/>
            <person name="Tokuhisa M."/>
            <person name="Kanao T."/>
            <person name="Kamimura K."/>
        </authorList>
    </citation>
    <scope>NUCLEOTIDE SEQUENCE [LARGE SCALE GENOMIC DNA]</scope>
    <source>
        <strain evidence="10 11">SH</strain>
    </source>
</reference>
<protein>
    <recommendedName>
        <fullName evidence="9">Acireductone dioxygenase</fullName>
    </recommendedName>
    <alternativeName>
        <fullName evidence="9">1,2-dihydroxy-3-keto-5-methylthiopentene dioxygenase</fullName>
        <shortName evidence="9">DHK-MTPene dioxygenase</shortName>
    </alternativeName>
    <alternativeName>
        <fullName evidence="9">Acireductone dioxygenase (Fe(2+)-requiring)</fullName>
        <shortName evidence="9">ARD'</shortName>
        <shortName evidence="9">Fe-ARD</shortName>
        <ecNumber evidence="9">1.13.11.54</ecNumber>
    </alternativeName>
    <alternativeName>
        <fullName evidence="9">Acireductone dioxygenase (Ni(2+)-requiring)</fullName>
        <shortName evidence="9">ARD</shortName>
        <shortName evidence="9">Ni-ARD</shortName>
        <ecNumber evidence="9">1.13.11.53</ecNumber>
    </alternativeName>
</protein>
<accession>A0A2I1DQL5</accession>